<keyword evidence="1" id="KW-0378">Hydrolase</keyword>
<evidence type="ECO:0000313" key="3">
    <source>
        <dbReference type="EMBL" id="RDB78788.1"/>
    </source>
</evidence>
<protein>
    <submittedName>
        <fullName evidence="3">Class B sortase</fullName>
    </submittedName>
</protein>
<dbReference type="Pfam" id="PF04203">
    <property type="entry name" value="Sortase"/>
    <property type="match status" value="1"/>
</dbReference>
<sequence length="233" mass="25263">MSVVAVGCLAAAAAIFAFLVASYTRETIPYEVAEVPLVEAEAGVPAPEEEPALVDWNALPDSVVAWVRVPGTTVDYPIVQGDASDPDFYLAHDMNGSRSAWGTPYIDAGCAEGVLSPLVVVYGHHMSDGTMFGPLERYADREFAEEHRTILIYTRERAVELEVFATDVVDADREGVRTEFGGAADLQAYLDERLGRCEVVLERPGGVERAWAFATCSYQTANSRTVVLAREVG</sequence>
<dbReference type="InterPro" id="IPR005754">
    <property type="entry name" value="Sortase"/>
</dbReference>
<name>A0A369MRV4_EGGLN</name>
<evidence type="ECO:0000256" key="1">
    <source>
        <dbReference type="ARBA" id="ARBA00022801"/>
    </source>
</evidence>
<reference evidence="3 4" key="1">
    <citation type="journal article" date="2018" name="Elife">
        <title>Discovery and characterization of a prevalent human gut bacterial enzyme sufficient for the inactivation of a family of plant toxins.</title>
        <authorList>
            <person name="Koppel N."/>
            <person name="Bisanz J.E."/>
            <person name="Pandelia M.E."/>
            <person name="Turnbaugh P.J."/>
            <person name="Balskus E.P."/>
        </authorList>
    </citation>
    <scope>NUCLEOTIDE SEQUENCE [LARGE SCALE GENOMIC DNA]</scope>
    <source>
        <strain evidence="3 4">MR1 #12</strain>
    </source>
</reference>
<evidence type="ECO:0000313" key="4">
    <source>
        <dbReference type="Proteomes" id="UP000253752"/>
    </source>
</evidence>
<dbReference type="Gene3D" id="2.40.260.10">
    <property type="entry name" value="Sortase"/>
    <property type="match status" value="1"/>
</dbReference>
<dbReference type="GO" id="GO:0016787">
    <property type="term" value="F:hydrolase activity"/>
    <property type="evidence" value="ECO:0007669"/>
    <property type="project" value="UniProtKB-KW"/>
</dbReference>
<dbReference type="InterPro" id="IPR009835">
    <property type="entry name" value="SrtB"/>
</dbReference>
<gene>
    <name evidence="3" type="ORF">C1872_09920</name>
</gene>
<dbReference type="SUPFAM" id="SSF63817">
    <property type="entry name" value="Sortase"/>
    <property type="match status" value="1"/>
</dbReference>
<dbReference type="EMBL" id="PPTX01000014">
    <property type="protein sequence ID" value="RDB78788.1"/>
    <property type="molecule type" value="Genomic_DNA"/>
</dbReference>
<feature type="active site" description="Proton donor/acceptor" evidence="2">
    <location>
        <position position="124"/>
    </location>
</feature>
<proteinExistence type="predicted"/>
<accession>A0A369MRV4</accession>
<feature type="active site" description="Acyl-thioester intermediate" evidence="2">
    <location>
        <position position="216"/>
    </location>
</feature>
<dbReference type="CDD" id="cd05826">
    <property type="entry name" value="Sortase_B"/>
    <property type="match status" value="1"/>
</dbReference>
<organism evidence="3 4">
    <name type="scientific">Eggerthella lenta</name>
    <name type="common">Eubacterium lentum</name>
    <dbReference type="NCBI Taxonomy" id="84112"/>
    <lineage>
        <taxon>Bacteria</taxon>
        <taxon>Bacillati</taxon>
        <taxon>Actinomycetota</taxon>
        <taxon>Coriobacteriia</taxon>
        <taxon>Eggerthellales</taxon>
        <taxon>Eggerthellaceae</taxon>
        <taxon>Eggerthella</taxon>
    </lineage>
</organism>
<dbReference type="InterPro" id="IPR023365">
    <property type="entry name" value="Sortase_dom-sf"/>
</dbReference>
<dbReference type="AlphaFoldDB" id="A0A369MRV4"/>
<evidence type="ECO:0000256" key="2">
    <source>
        <dbReference type="PIRSR" id="PIRSR605754-1"/>
    </source>
</evidence>
<dbReference type="Proteomes" id="UP000253752">
    <property type="component" value="Unassembled WGS sequence"/>
</dbReference>
<comment type="caution">
    <text evidence="3">The sequence shown here is derived from an EMBL/GenBank/DDBJ whole genome shotgun (WGS) entry which is preliminary data.</text>
</comment>